<sequence>MPKNTTANRPRRIGTLVGAALLSALAVGAPEADAAAGEPTGSATSGAHLAAPFRVTAATHADVLDRATRNGAKWKDKVTAGHGYDAYCYVRGESINGNTLWIKQLGDGRNQGYLPAAYLRNGAAGAGVSTMCG</sequence>
<keyword evidence="3" id="KW-1185">Reference proteome</keyword>
<keyword evidence="1" id="KW-0732">Signal</keyword>
<dbReference type="BioCyc" id="SESP1179773:BN6_RS23665-MONOMER"/>
<accession>K0JWG7</accession>
<name>K0JWG7_SACES</name>
<organism evidence="2 3">
    <name type="scientific">Saccharothrix espanaensis (strain ATCC 51144 / DSM 44229 / JCM 9112 / NBRC 15066 / NRRL 15764)</name>
    <dbReference type="NCBI Taxonomy" id="1179773"/>
    <lineage>
        <taxon>Bacteria</taxon>
        <taxon>Bacillati</taxon>
        <taxon>Actinomycetota</taxon>
        <taxon>Actinomycetes</taxon>
        <taxon>Pseudonocardiales</taxon>
        <taxon>Pseudonocardiaceae</taxon>
        <taxon>Saccharothrix</taxon>
    </lineage>
</organism>
<reference evidence="2 3" key="1">
    <citation type="journal article" date="2012" name="BMC Genomics">
        <title>Complete genome sequence of Saccharothrix espanaensis DSM 44229T and comparison to the other completely sequenced Pseudonocardiaceae.</title>
        <authorList>
            <person name="Strobel T."/>
            <person name="Al-Dilaimi A."/>
            <person name="Blom J."/>
            <person name="Gessner A."/>
            <person name="Kalinowski J."/>
            <person name="Luzhetska M."/>
            <person name="Puhler A."/>
            <person name="Szczepanowski R."/>
            <person name="Bechthold A."/>
            <person name="Ruckert C."/>
        </authorList>
    </citation>
    <scope>NUCLEOTIDE SEQUENCE [LARGE SCALE GENOMIC DNA]</scope>
    <source>
        <strain evidence="3">ATCC 51144 / DSM 44229 / JCM 9112 / NBRC 15066 / NRRL 15764</strain>
    </source>
</reference>
<evidence type="ECO:0000256" key="1">
    <source>
        <dbReference type="SAM" id="SignalP"/>
    </source>
</evidence>
<evidence type="ECO:0000313" key="2">
    <source>
        <dbReference type="EMBL" id="CCH32165.1"/>
    </source>
</evidence>
<dbReference type="AlphaFoldDB" id="K0JWG7"/>
<feature type="chain" id="PRO_5003836904" evidence="1">
    <location>
        <begin position="35"/>
        <end position="133"/>
    </location>
</feature>
<dbReference type="EMBL" id="HE804045">
    <property type="protein sequence ID" value="CCH32165.1"/>
    <property type="molecule type" value="Genomic_DNA"/>
</dbReference>
<evidence type="ECO:0000313" key="3">
    <source>
        <dbReference type="Proteomes" id="UP000006281"/>
    </source>
</evidence>
<gene>
    <name evidence="2" type="ordered locus">BN6_48940</name>
</gene>
<dbReference type="PATRIC" id="fig|1179773.3.peg.4909"/>
<dbReference type="HOGENOM" id="CLU_1905231_0_0_11"/>
<protein>
    <submittedName>
        <fullName evidence="2">Putative secreted protein</fullName>
    </submittedName>
</protein>
<proteinExistence type="predicted"/>
<dbReference type="RefSeq" id="WP_015102277.1">
    <property type="nucleotide sequence ID" value="NC_019673.1"/>
</dbReference>
<dbReference type="Proteomes" id="UP000006281">
    <property type="component" value="Chromosome"/>
</dbReference>
<dbReference type="KEGG" id="sesp:BN6_48940"/>
<feature type="signal peptide" evidence="1">
    <location>
        <begin position="1"/>
        <end position="34"/>
    </location>
</feature>
<dbReference type="OrthoDB" id="3700951at2"/>